<dbReference type="PANTHER" id="PTHR46207">
    <property type="entry name" value="PROTEIN RCC2"/>
    <property type="match status" value="1"/>
</dbReference>
<accession>A0A699Z359</accession>
<dbReference type="Gene3D" id="2.130.10.30">
    <property type="entry name" value="Regulator of chromosome condensation 1/beta-lactamase-inhibitor protein II"/>
    <property type="match status" value="1"/>
</dbReference>
<evidence type="ECO:0000313" key="3">
    <source>
        <dbReference type="Proteomes" id="UP000485058"/>
    </source>
</evidence>
<dbReference type="InterPro" id="IPR028641">
    <property type="entry name" value="RCC2"/>
</dbReference>
<evidence type="ECO:0000313" key="2">
    <source>
        <dbReference type="EMBL" id="GFH13424.1"/>
    </source>
</evidence>
<dbReference type="PROSITE" id="PS50012">
    <property type="entry name" value="RCC1_3"/>
    <property type="match status" value="1"/>
</dbReference>
<feature type="non-terminal residue" evidence="2">
    <location>
        <position position="1"/>
    </location>
</feature>
<feature type="non-terminal residue" evidence="2">
    <location>
        <position position="89"/>
    </location>
</feature>
<organism evidence="2 3">
    <name type="scientific">Haematococcus lacustris</name>
    <name type="common">Green alga</name>
    <name type="synonym">Haematococcus pluvialis</name>
    <dbReference type="NCBI Taxonomy" id="44745"/>
    <lineage>
        <taxon>Eukaryota</taxon>
        <taxon>Viridiplantae</taxon>
        <taxon>Chlorophyta</taxon>
        <taxon>core chlorophytes</taxon>
        <taxon>Chlorophyceae</taxon>
        <taxon>CS clade</taxon>
        <taxon>Chlamydomonadales</taxon>
        <taxon>Haematococcaceae</taxon>
        <taxon>Haematococcus</taxon>
    </lineage>
</organism>
<dbReference type="GO" id="GO:0031267">
    <property type="term" value="F:small GTPase binding"/>
    <property type="evidence" value="ECO:0007669"/>
    <property type="project" value="TreeGrafter"/>
</dbReference>
<dbReference type="Proteomes" id="UP000485058">
    <property type="component" value="Unassembled WGS sequence"/>
</dbReference>
<comment type="caution">
    <text evidence="2">The sequence shown here is derived from an EMBL/GenBank/DDBJ whole genome shotgun (WGS) entry which is preliminary data.</text>
</comment>
<gene>
    <name evidence="2" type="ORF">HaLaN_09308</name>
</gene>
<dbReference type="GO" id="GO:0016020">
    <property type="term" value="C:membrane"/>
    <property type="evidence" value="ECO:0007669"/>
    <property type="project" value="TreeGrafter"/>
</dbReference>
<dbReference type="SUPFAM" id="SSF50985">
    <property type="entry name" value="RCC1/BLIP-II"/>
    <property type="match status" value="1"/>
</dbReference>
<dbReference type="PANTHER" id="PTHR46207:SF1">
    <property type="entry name" value="PROTEIN RCC2"/>
    <property type="match status" value="1"/>
</dbReference>
<dbReference type="InterPro" id="IPR009091">
    <property type="entry name" value="RCC1/BLIP-II"/>
</dbReference>
<feature type="repeat" description="RCC1" evidence="1">
    <location>
        <begin position="38"/>
        <end position="89"/>
    </location>
</feature>
<sequence>MPGAGMRNSPTIVQGLGAKFISGGAAGKHHSLAFTKEGEAWAWGLNMQGQLGSGSVKKGASKANEDIQTLPVKSLIERCTACSAGADFS</sequence>
<keyword evidence="3" id="KW-1185">Reference proteome</keyword>
<dbReference type="AlphaFoldDB" id="A0A699Z359"/>
<dbReference type="Pfam" id="PF00415">
    <property type="entry name" value="RCC1"/>
    <property type="match status" value="1"/>
</dbReference>
<dbReference type="InterPro" id="IPR000408">
    <property type="entry name" value="Reg_chr_condens"/>
</dbReference>
<proteinExistence type="predicted"/>
<dbReference type="EMBL" id="BLLF01000610">
    <property type="protein sequence ID" value="GFH13424.1"/>
    <property type="molecule type" value="Genomic_DNA"/>
</dbReference>
<evidence type="ECO:0000256" key="1">
    <source>
        <dbReference type="PROSITE-ProRule" id="PRU00235"/>
    </source>
</evidence>
<name>A0A699Z359_HAELA</name>
<protein>
    <submittedName>
        <fullName evidence="2">Uncharacterized protein</fullName>
    </submittedName>
</protein>
<reference evidence="2 3" key="1">
    <citation type="submission" date="2020-02" db="EMBL/GenBank/DDBJ databases">
        <title>Draft genome sequence of Haematococcus lacustris strain NIES-144.</title>
        <authorList>
            <person name="Morimoto D."/>
            <person name="Nakagawa S."/>
            <person name="Yoshida T."/>
            <person name="Sawayama S."/>
        </authorList>
    </citation>
    <scope>NUCLEOTIDE SEQUENCE [LARGE SCALE GENOMIC DNA]</scope>
    <source>
        <strain evidence="2 3">NIES-144</strain>
    </source>
</reference>